<dbReference type="InterPro" id="IPR015797">
    <property type="entry name" value="NUDIX_hydrolase-like_dom_sf"/>
</dbReference>
<comment type="similarity">
    <text evidence="2 6">Belongs to the Nudix hydrolase family. NudJ subfamily.</text>
</comment>
<dbReference type="RefSeq" id="WP_123521798.1">
    <property type="nucleotide sequence ID" value="NZ_JBHLWF010000005.1"/>
</dbReference>
<dbReference type="InterPro" id="IPR000086">
    <property type="entry name" value="NUDIX_hydrolase_dom"/>
</dbReference>
<dbReference type="GO" id="GO:0004787">
    <property type="term" value="F:thiamine diphosphate phosphatase activity"/>
    <property type="evidence" value="ECO:0007669"/>
    <property type="project" value="InterPro"/>
</dbReference>
<reference evidence="8 9" key="1">
    <citation type="submission" date="2019-03" db="EMBL/GenBank/DDBJ databases">
        <title>Genomic Encyclopedia of Type Strains, Phase IV (KMG-IV): sequencing the most valuable type-strain genomes for metagenomic binning, comparative biology and taxonomic classification.</title>
        <authorList>
            <person name="Goeker M."/>
        </authorList>
    </citation>
    <scope>NUCLEOTIDE SEQUENCE [LARGE SCALE GENOMIC DNA]</scope>
    <source>
        <strain evidence="8 9">DSM 21944</strain>
    </source>
</reference>
<comment type="caution">
    <text evidence="8">The sequence shown here is derived from an EMBL/GenBank/DDBJ whole genome shotgun (WGS) entry which is preliminary data.</text>
</comment>
<dbReference type="PROSITE" id="PS51462">
    <property type="entry name" value="NUDIX"/>
    <property type="match status" value="1"/>
</dbReference>
<evidence type="ECO:0000256" key="2">
    <source>
        <dbReference type="ARBA" id="ARBA00007608"/>
    </source>
</evidence>
<evidence type="ECO:0000259" key="7">
    <source>
        <dbReference type="PROSITE" id="PS51462"/>
    </source>
</evidence>
<dbReference type="SUPFAM" id="SSF55811">
    <property type="entry name" value="Nudix"/>
    <property type="match status" value="1"/>
</dbReference>
<name>A0A4R3LLZ5_9GAMM</name>
<accession>A0A4R3LLZ5</accession>
<evidence type="ECO:0000313" key="8">
    <source>
        <dbReference type="EMBL" id="TCT01284.1"/>
    </source>
</evidence>
<dbReference type="Pfam" id="PF00293">
    <property type="entry name" value="NUDIX"/>
    <property type="match status" value="1"/>
</dbReference>
<organism evidence="8 9">
    <name type="scientific">Pseudofulvimonas gallinarii</name>
    <dbReference type="NCBI Taxonomy" id="634155"/>
    <lineage>
        <taxon>Bacteria</taxon>
        <taxon>Pseudomonadati</taxon>
        <taxon>Pseudomonadota</taxon>
        <taxon>Gammaproteobacteria</taxon>
        <taxon>Lysobacterales</taxon>
        <taxon>Rhodanobacteraceae</taxon>
        <taxon>Pseudofulvimonas</taxon>
    </lineage>
</organism>
<dbReference type="Gene3D" id="3.90.79.10">
    <property type="entry name" value="Nucleoside Triphosphate Pyrophosphohydrolase"/>
    <property type="match status" value="1"/>
</dbReference>
<dbReference type="Proteomes" id="UP000294599">
    <property type="component" value="Unassembled WGS sequence"/>
</dbReference>
<gene>
    <name evidence="6" type="primary">nudJ</name>
    <name evidence="8" type="ORF">EDC25_101142</name>
</gene>
<dbReference type="PANTHER" id="PTHR43222">
    <property type="entry name" value="NUDIX HYDROLASE 23"/>
    <property type="match status" value="1"/>
</dbReference>
<comment type="subunit">
    <text evidence="3 6">Monomer.</text>
</comment>
<dbReference type="PANTHER" id="PTHR43222:SF11">
    <property type="entry name" value="PHOSPHATASE NUDJ"/>
    <property type="match status" value="1"/>
</dbReference>
<evidence type="ECO:0000313" key="9">
    <source>
        <dbReference type="Proteomes" id="UP000294599"/>
    </source>
</evidence>
<evidence type="ECO:0000256" key="4">
    <source>
        <dbReference type="ARBA" id="ARBA00015552"/>
    </source>
</evidence>
<dbReference type="AlphaFoldDB" id="A0A4R3LLZ5"/>
<dbReference type="CDD" id="cd03675">
    <property type="entry name" value="NUDIX_Hydrolase"/>
    <property type="match status" value="1"/>
</dbReference>
<dbReference type="PROSITE" id="PS00893">
    <property type="entry name" value="NUDIX_BOX"/>
    <property type="match status" value="1"/>
</dbReference>
<feature type="domain" description="Nudix hydrolase" evidence="7">
    <location>
        <begin position="8"/>
        <end position="146"/>
    </location>
</feature>
<protein>
    <recommendedName>
        <fullName evidence="4 6">Phosphatase NudJ</fullName>
        <ecNumber evidence="6">3.6.1.-</ecNumber>
    </recommendedName>
</protein>
<dbReference type="EMBL" id="SMAF01000001">
    <property type="protein sequence ID" value="TCT01284.1"/>
    <property type="molecule type" value="Genomic_DNA"/>
</dbReference>
<evidence type="ECO:0000256" key="6">
    <source>
        <dbReference type="RuleBase" id="RU364043"/>
    </source>
</evidence>
<dbReference type="GO" id="GO:0017111">
    <property type="term" value="F:ribonucleoside triphosphate phosphatase activity"/>
    <property type="evidence" value="ECO:0007669"/>
    <property type="project" value="InterPro"/>
</dbReference>
<dbReference type="GO" id="GO:0017110">
    <property type="term" value="F:nucleoside diphosphate phosphatase activity"/>
    <property type="evidence" value="ECO:0007669"/>
    <property type="project" value="InterPro"/>
</dbReference>
<keyword evidence="6" id="KW-0460">Magnesium</keyword>
<evidence type="ECO:0000256" key="3">
    <source>
        <dbReference type="ARBA" id="ARBA00011245"/>
    </source>
</evidence>
<comment type="cofactor">
    <cofactor evidence="1 6">
        <name>Mg(2+)</name>
        <dbReference type="ChEBI" id="CHEBI:18420"/>
    </cofactor>
</comment>
<sequence length="161" mass="17409">MKDSIAPVPRPDVSALPRITVAAVVPDGDRFLYVEESVAGALVINQPAGHLEPGETLVEAAVRETLEETGWQVEVTGLVAVYHWPDPPDRKPVLRFTFAARPLSHDPGRPLDTGIVRAVWLRQDELLGGGHRLRSPLVARSLHDFLNGQPAPLSLLPSIGG</sequence>
<proteinExistence type="inferred from homology"/>
<dbReference type="EC" id="3.6.1.-" evidence="6"/>
<keyword evidence="9" id="KW-1185">Reference proteome</keyword>
<evidence type="ECO:0000256" key="5">
    <source>
        <dbReference type="ARBA" id="ARBA00022801"/>
    </source>
</evidence>
<evidence type="ECO:0000256" key="1">
    <source>
        <dbReference type="ARBA" id="ARBA00001946"/>
    </source>
</evidence>
<dbReference type="InterPro" id="IPR033713">
    <property type="entry name" value="NudJ"/>
</dbReference>
<dbReference type="OrthoDB" id="8594221at2"/>
<dbReference type="InterPro" id="IPR020084">
    <property type="entry name" value="NUDIX_hydrolase_CS"/>
</dbReference>
<keyword evidence="5 6" id="KW-0378">Hydrolase</keyword>